<evidence type="ECO:0000313" key="5">
    <source>
        <dbReference type="Proteomes" id="UP000021816"/>
    </source>
</evidence>
<evidence type="ECO:0000256" key="1">
    <source>
        <dbReference type="ARBA" id="ARBA00022553"/>
    </source>
</evidence>
<feature type="domain" description="Response regulatory" evidence="3">
    <location>
        <begin position="1"/>
        <end position="114"/>
    </location>
</feature>
<comment type="caution">
    <text evidence="4">The sequence shown here is derived from an EMBL/GenBank/DDBJ whole genome shotgun (WGS) entry which is preliminary data.</text>
</comment>
<dbReference type="InterPro" id="IPR050595">
    <property type="entry name" value="Bact_response_regulator"/>
</dbReference>
<proteinExistence type="predicted"/>
<keyword evidence="1 2" id="KW-0597">Phosphoprotein</keyword>
<dbReference type="InterPro" id="IPR011006">
    <property type="entry name" value="CheY-like_superfamily"/>
</dbReference>
<dbReference type="PANTHER" id="PTHR44591">
    <property type="entry name" value="STRESS RESPONSE REGULATOR PROTEIN 1"/>
    <property type="match status" value="1"/>
</dbReference>
<evidence type="ECO:0000313" key="4">
    <source>
        <dbReference type="EMBL" id="EXI80702.1"/>
    </source>
</evidence>
<sequence length="120" mass="12943">MVADDSKVVRVKTGRLLNAQRYQVLMAEDGLDAAQQIETALPDVLITDVDMPAMSGMQLTRQLRANAATARLPIIMVTSDSEQLRAEANAAGVDVLLGKPYPEEQLLAHIQRLVSGQSGT</sequence>
<evidence type="ECO:0000256" key="2">
    <source>
        <dbReference type="PROSITE-ProRule" id="PRU00169"/>
    </source>
</evidence>
<organism evidence="4 5">
    <name type="scientific">Candidatus Accumulibacter appositus</name>
    <dbReference type="NCBI Taxonomy" id="1454003"/>
    <lineage>
        <taxon>Bacteria</taxon>
        <taxon>Pseudomonadati</taxon>
        <taxon>Pseudomonadota</taxon>
        <taxon>Betaproteobacteria</taxon>
        <taxon>Candidatus Accumulibacter</taxon>
    </lineage>
</organism>
<dbReference type="Proteomes" id="UP000021816">
    <property type="component" value="Unassembled WGS sequence"/>
</dbReference>
<dbReference type="PATRIC" id="fig|1454003.3.peg.1661"/>
<dbReference type="SUPFAM" id="SSF52172">
    <property type="entry name" value="CheY-like"/>
    <property type="match status" value="1"/>
</dbReference>
<reference evidence="4 5" key="1">
    <citation type="submission" date="2014-02" db="EMBL/GenBank/DDBJ databases">
        <title>Expanding our view of genomic diversity in Candidatus Accumulibacter clades.</title>
        <authorList>
            <person name="Skennerton C.T."/>
            <person name="Barr J.J."/>
            <person name="Slater F.R."/>
            <person name="Bond P.L."/>
            <person name="Tyson G.W."/>
        </authorList>
    </citation>
    <scope>NUCLEOTIDE SEQUENCE [LARGE SCALE GENOMIC DNA]</scope>
    <source>
        <strain evidence="5">BA-92</strain>
    </source>
</reference>
<feature type="modified residue" description="4-aspartylphosphate" evidence="2">
    <location>
        <position position="48"/>
    </location>
</feature>
<protein>
    <submittedName>
        <fullName evidence="4">Mycobacterial persistence regulator A</fullName>
    </submittedName>
</protein>
<dbReference type="SMART" id="SM00448">
    <property type="entry name" value="REC"/>
    <property type="match status" value="1"/>
</dbReference>
<dbReference type="GO" id="GO:0000160">
    <property type="term" value="P:phosphorelay signal transduction system"/>
    <property type="evidence" value="ECO:0007669"/>
    <property type="project" value="InterPro"/>
</dbReference>
<dbReference type="PROSITE" id="PS50110">
    <property type="entry name" value="RESPONSE_REGULATORY"/>
    <property type="match status" value="1"/>
</dbReference>
<accession>A0A011PUG5</accession>
<dbReference type="EMBL" id="JEMX01000029">
    <property type="protein sequence ID" value="EXI80702.1"/>
    <property type="molecule type" value="Genomic_DNA"/>
</dbReference>
<name>A0A011PUG5_9PROT</name>
<dbReference type="Pfam" id="PF00072">
    <property type="entry name" value="Response_reg"/>
    <property type="match status" value="1"/>
</dbReference>
<dbReference type="InterPro" id="IPR001789">
    <property type="entry name" value="Sig_transdc_resp-reg_receiver"/>
</dbReference>
<dbReference type="AlphaFoldDB" id="A0A011PUG5"/>
<gene>
    <name evidence="4" type="primary">mprA</name>
    <name evidence="4" type="ORF">AW10_01609</name>
</gene>
<dbReference type="Gene3D" id="3.40.50.2300">
    <property type="match status" value="1"/>
</dbReference>
<dbReference type="STRING" id="1454003.AW10_01609"/>
<dbReference type="PANTHER" id="PTHR44591:SF3">
    <property type="entry name" value="RESPONSE REGULATORY DOMAIN-CONTAINING PROTEIN"/>
    <property type="match status" value="1"/>
</dbReference>
<evidence type="ECO:0000259" key="3">
    <source>
        <dbReference type="PROSITE" id="PS50110"/>
    </source>
</evidence>